<name>A0A4R9AGX1_9MICO</name>
<dbReference type="EMBL" id="SOHJ01000004">
    <property type="protein sequence ID" value="TFD61664.1"/>
    <property type="molecule type" value="Genomic_DNA"/>
</dbReference>
<protein>
    <submittedName>
        <fullName evidence="2">Uncharacterized protein</fullName>
    </submittedName>
</protein>
<accession>A0A4R9AGX1</accession>
<feature type="chain" id="PRO_5039486668" evidence="1">
    <location>
        <begin position="24"/>
        <end position="220"/>
    </location>
</feature>
<sequence>MLNRKKAIIGAGGVAVALTMALAALGPTGAYFSDTEQGNITGALGSIEVTGANTDLSYTNLLPGEPQTVTAGFQNTGLNNQDVWVVFNNEKALHALNNLGKYGNFTVASGGTAVFASTNLQDGAYAASNSCSNFFEQANRGCWPLEKAYKLASNLAPNEGGDVSFTFAYGAAMTSGAGAWNQFPVQFAGGVKYPAAEGYGLPYQIVATQVGHEPGEVGVN</sequence>
<evidence type="ECO:0000313" key="3">
    <source>
        <dbReference type="Proteomes" id="UP000298170"/>
    </source>
</evidence>
<evidence type="ECO:0000256" key="1">
    <source>
        <dbReference type="SAM" id="SignalP"/>
    </source>
</evidence>
<keyword evidence="1" id="KW-0732">Signal</keyword>
<organism evidence="2 3">
    <name type="scientific">Cryobacterium suzukii</name>
    <dbReference type="NCBI Taxonomy" id="1259198"/>
    <lineage>
        <taxon>Bacteria</taxon>
        <taxon>Bacillati</taxon>
        <taxon>Actinomycetota</taxon>
        <taxon>Actinomycetes</taxon>
        <taxon>Micrococcales</taxon>
        <taxon>Microbacteriaceae</taxon>
        <taxon>Cryobacterium</taxon>
    </lineage>
</organism>
<dbReference type="OrthoDB" id="5106225at2"/>
<gene>
    <name evidence="2" type="ORF">E3T39_06415</name>
</gene>
<comment type="caution">
    <text evidence="2">The sequence shown here is derived from an EMBL/GenBank/DDBJ whole genome shotgun (WGS) entry which is preliminary data.</text>
</comment>
<dbReference type="AlphaFoldDB" id="A0A4R9AGX1"/>
<keyword evidence="3" id="KW-1185">Reference proteome</keyword>
<dbReference type="Proteomes" id="UP000298170">
    <property type="component" value="Unassembled WGS sequence"/>
</dbReference>
<evidence type="ECO:0000313" key="2">
    <source>
        <dbReference type="EMBL" id="TFD61664.1"/>
    </source>
</evidence>
<dbReference type="RefSeq" id="WP_134513869.1">
    <property type="nucleotide sequence ID" value="NZ_SOHJ01000004.1"/>
</dbReference>
<feature type="signal peptide" evidence="1">
    <location>
        <begin position="1"/>
        <end position="23"/>
    </location>
</feature>
<reference evidence="2 3" key="1">
    <citation type="submission" date="2019-03" db="EMBL/GenBank/DDBJ databases">
        <title>Genomics of glacier-inhabiting Cryobacterium strains.</title>
        <authorList>
            <person name="Liu Q."/>
            <person name="Xin Y.-H."/>
        </authorList>
    </citation>
    <scope>NUCLEOTIDE SEQUENCE [LARGE SCALE GENOMIC DNA]</scope>
    <source>
        <strain evidence="2 3">Sr39</strain>
    </source>
</reference>
<proteinExistence type="predicted"/>